<reference evidence="3 4" key="1">
    <citation type="journal article" date="2013" name="Int. J. Syst. Evol. Microbiol.">
        <title>Hoeflea suaedae sp. nov., an endophytic bacterium isolated from the root of the halophyte Suaeda maritima.</title>
        <authorList>
            <person name="Chung E.J."/>
            <person name="Park J.A."/>
            <person name="Pramanik P."/>
            <person name="Bibi F."/>
            <person name="Jeon C.O."/>
            <person name="Chung Y.R."/>
        </authorList>
    </citation>
    <scope>NUCLEOTIDE SEQUENCE [LARGE SCALE GENOMIC DNA]</scope>
    <source>
        <strain evidence="3 4">YC6898</strain>
    </source>
</reference>
<keyword evidence="1 3" id="KW-0238">DNA-binding</keyword>
<comment type="caution">
    <text evidence="3">The sequence shown here is derived from an EMBL/GenBank/DDBJ whole genome shotgun (WGS) entry which is preliminary data.</text>
</comment>
<protein>
    <submittedName>
        <fullName evidence="3">AbrB/MazE/SpoVT family DNA-binding domain-containing protein</fullName>
    </submittedName>
</protein>
<dbReference type="PROSITE" id="PS51740">
    <property type="entry name" value="SPOVT_ABRB"/>
    <property type="match status" value="1"/>
</dbReference>
<sequence length="85" mass="9533">MRVTSKGQVTIPRDLRELAGIEPNSEVVFTLEDGRIVLEPKARAFKSAERARLDRFVETLDRLEGTGDATLDAEAVMAMTRDRDQ</sequence>
<accession>A0A4R5PIP2</accession>
<dbReference type="InterPro" id="IPR007159">
    <property type="entry name" value="SpoVT-AbrB_dom"/>
</dbReference>
<dbReference type="OrthoDB" id="9809003at2"/>
<evidence type="ECO:0000313" key="3">
    <source>
        <dbReference type="EMBL" id="TDH35106.1"/>
    </source>
</evidence>
<evidence type="ECO:0000256" key="1">
    <source>
        <dbReference type="PROSITE-ProRule" id="PRU01076"/>
    </source>
</evidence>
<dbReference type="SMART" id="SM00966">
    <property type="entry name" value="SpoVT_AbrB"/>
    <property type="match status" value="1"/>
</dbReference>
<organism evidence="3 4">
    <name type="scientific">Pseudohoeflea suaedae</name>
    <dbReference type="NCBI Taxonomy" id="877384"/>
    <lineage>
        <taxon>Bacteria</taxon>
        <taxon>Pseudomonadati</taxon>
        <taxon>Pseudomonadota</taxon>
        <taxon>Alphaproteobacteria</taxon>
        <taxon>Hyphomicrobiales</taxon>
        <taxon>Rhizobiaceae</taxon>
        <taxon>Pseudohoeflea</taxon>
    </lineage>
</organism>
<dbReference type="RefSeq" id="WP_133285391.1">
    <property type="nucleotide sequence ID" value="NZ_SMSI01000003.1"/>
</dbReference>
<dbReference type="Proteomes" id="UP000295131">
    <property type="component" value="Unassembled WGS sequence"/>
</dbReference>
<dbReference type="InterPro" id="IPR037914">
    <property type="entry name" value="SpoVT-AbrB_sf"/>
</dbReference>
<evidence type="ECO:0000313" key="4">
    <source>
        <dbReference type="Proteomes" id="UP000295131"/>
    </source>
</evidence>
<name>A0A4R5PIP2_9HYPH</name>
<feature type="domain" description="SpoVT-AbrB" evidence="2">
    <location>
        <begin position="1"/>
        <end position="43"/>
    </location>
</feature>
<proteinExistence type="predicted"/>
<evidence type="ECO:0000259" key="2">
    <source>
        <dbReference type="PROSITE" id="PS51740"/>
    </source>
</evidence>
<dbReference type="EMBL" id="SMSI01000003">
    <property type="protein sequence ID" value="TDH35106.1"/>
    <property type="molecule type" value="Genomic_DNA"/>
</dbReference>
<gene>
    <name evidence="3" type="ORF">E2A64_15460</name>
</gene>
<dbReference type="GO" id="GO:0003677">
    <property type="term" value="F:DNA binding"/>
    <property type="evidence" value="ECO:0007669"/>
    <property type="project" value="UniProtKB-UniRule"/>
</dbReference>
<dbReference type="NCBIfam" id="TIGR01439">
    <property type="entry name" value="lp_hng_hel_AbrB"/>
    <property type="match status" value="1"/>
</dbReference>
<dbReference type="Pfam" id="PF04014">
    <property type="entry name" value="MazE_antitoxin"/>
    <property type="match status" value="1"/>
</dbReference>
<dbReference type="Gene3D" id="2.10.260.10">
    <property type="match status" value="1"/>
</dbReference>
<keyword evidence="4" id="KW-1185">Reference proteome</keyword>
<dbReference type="SUPFAM" id="SSF89447">
    <property type="entry name" value="AbrB/MazE/MraZ-like"/>
    <property type="match status" value="1"/>
</dbReference>
<dbReference type="AlphaFoldDB" id="A0A4R5PIP2"/>